<reference evidence="3 4" key="1">
    <citation type="submission" date="2020-07" db="EMBL/GenBank/DDBJ databases">
        <title>Sequencing the genomes of 1000 actinobacteria strains.</title>
        <authorList>
            <person name="Klenk H.-P."/>
        </authorList>
    </citation>
    <scope>NUCLEOTIDE SEQUENCE [LARGE SCALE GENOMIC DNA]</scope>
    <source>
        <strain evidence="3 4">DSM 7487</strain>
    </source>
</reference>
<name>A0A7Y9DLP4_9ACTN</name>
<keyword evidence="1" id="KW-0812">Transmembrane</keyword>
<dbReference type="AlphaFoldDB" id="A0A7Y9DLP4"/>
<sequence length="251" mass="26210">MGIAGGGAQEQARRATARVERLRRAPATDGLREKLAAAERRQHAWTAGAEGERLVAQALAALEPHGWRLLHDVRWPGRAKANLDHVAIGPGGVVVVDAKNWSGPVTVRDGVLRQGSHRRDEALDGVARAAADMAALLPPRHRSATRGVLCLAAQRGRPAPTAAGVVVVGREDLARHLRSLPRTLSAAAVDELTAALRDQLDGATSPALPEPAQDAPDRGVRLVLALTVVLVVALLVGGFAAFVSQQLGAAG</sequence>
<comment type="caution">
    <text evidence="3">The sequence shown here is derived from an EMBL/GenBank/DDBJ whole genome shotgun (WGS) entry which is preliminary data.</text>
</comment>
<dbReference type="Pfam" id="PF08378">
    <property type="entry name" value="NERD"/>
    <property type="match status" value="1"/>
</dbReference>
<keyword evidence="1" id="KW-0472">Membrane</keyword>
<feature type="transmembrane region" description="Helical" evidence="1">
    <location>
        <begin position="222"/>
        <end position="243"/>
    </location>
</feature>
<evidence type="ECO:0000256" key="1">
    <source>
        <dbReference type="SAM" id="Phobius"/>
    </source>
</evidence>
<dbReference type="RefSeq" id="WP_179752154.1">
    <property type="nucleotide sequence ID" value="NZ_BAAAGN010000037.1"/>
</dbReference>
<dbReference type="EMBL" id="JACCBB010000001">
    <property type="protein sequence ID" value="NYD22860.1"/>
    <property type="molecule type" value="Genomic_DNA"/>
</dbReference>
<feature type="domain" description="NERD" evidence="2">
    <location>
        <begin position="47"/>
        <end position="156"/>
    </location>
</feature>
<dbReference type="Proteomes" id="UP000521922">
    <property type="component" value="Unassembled WGS sequence"/>
</dbReference>
<proteinExistence type="predicted"/>
<organism evidence="3 4">
    <name type="scientific">Kineococcus aurantiacus</name>
    <dbReference type="NCBI Taxonomy" id="37633"/>
    <lineage>
        <taxon>Bacteria</taxon>
        <taxon>Bacillati</taxon>
        <taxon>Actinomycetota</taxon>
        <taxon>Actinomycetes</taxon>
        <taxon>Kineosporiales</taxon>
        <taxon>Kineosporiaceae</taxon>
        <taxon>Kineococcus</taxon>
    </lineage>
</organism>
<protein>
    <recommendedName>
        <fullName evidence="2">NERD domain-containing protein</fullName>
    </recommendedName>
</protein>
<dbReference type="InterPro" id="IPR011528">
    <property type="entry name" value="NERD"/>
</dbReference>
<keyword evidence="1" id="KW-1133">Transmembrane helix</keyword>
<accession>A0A7Y9DLP4</accession>
<evidence type="ECO:0000259" key="2">
    <source>
        <dbReference type="PROSITE" id="PS50965"/>
    </source>
</evidence>
<dbReference type="PROSITE" id="PS50965">
    <property type="entry name" value="NERD"/>
    <property type="match status" value="1"/>
</dbReference>
<gene>
    <name evidence="3" type="ORF">BJ968_002400</name>
</gene>
<evidence type="ECO:0000313" key="3">
    <source>
        <dbReference type="EMBL" id="NYD22860.1"/>
    </source>
</evidence>
<evidence type="ECO:0000313" key="4">
    <source>
        <dbReference type="Proteomes" id="UP000521922"/>
    </source>
</evidence>
<keyword evidence="4" id="KW-1185">Reference proteome</keyword>